<evidence type="ECO:0000256" key="4">
    <source>
        <dbReference type="ARBA" id="ARBA00022692"/>
    </source>
</evidence>
<evidence type="ECO:0000256" key="5">
    <source>
        <dbReference type="ARBA" id="ARBA00022989"/>
    </source>
</evidence>
<protein>
    <recommendedName>
        <fullName evidence="8">Major facilitator superfamily (MFS) profile domain-containing protein</fullName>
    </recommendedName>
</protein>
<evidence type="ECO:0000256" key="2">
    <source>
        <dbReference type="ARBA" id="ARBA00022448"/>
    </source>
</evidence>
<dbReference type="InterPro" id="IPR011701">
    <property type="entry name" value="MFS"/>
</dbReference>
<feature type="transmembrane region" description="Helical" evidence="7">
    <location>
        <begin position="387"/>
        <end position="406"/>
    </location>
</feature>
<feature type="transmembrane region" description="Helical" evidence="7">
    <location>
        <begin position="426"/>
        <end position="445"/>
    </location>
</feature>
<feature type="transmembrane region" description="Helical" evidence="7">
    <location>
        <begin position="252"/>
        <end position="277"/>
    </location>
</feature>
<keyword evidence="3" id="KW-1003">Cell membrane</keyword>
<evidence type="ECO:0000313" key="9">
    <source>
        <dbReference type="EMBL" id="AXB48379.1"/>
    </source>
</evidence>
<evidence type="ECO:0000256" key="7">
    <source>
        <dbReference type="SAM" id="Phobius"/>
    </source>
</evidence>
<dbReference type="AlphaFoldDB" id="A0A344LK05"/>
<evidence type="ECO:0000256" key="1">
    <source>
        <dbReference type="ARBA" id="ARBA00004651"/>
    </source>
</evidence>
<dbReference type="InterPro" id="IPR020846">
    <property type="entry name" value="MFS_dom"/>
</dbReference>
<dbReference type="PROSITE" id="PS50850">
    <property type="entry name" value="MFS"/>
    <property type="match status" value="1"/>
</dbReference>
<dbReference type="Gene3D" id="1.20.1250.20">
    <property type="entry name" value="MFS general substrate transporter like domains"/>
    <property type="match status" value="2"/>
</dbReference>
<feature type="domain" description="Major facilitator superfamily (MFS) profile" evidence="8">
    <location>
        <begin position="1"/>
        <end position="450"/>
    </location>
</feature>
<keyword evidence="10" id="KW-1185">Reference proteome</keyword>
<sequence>MALALPTQLLAAAGILGANATASVAGSFQTAQVAWFSLTVVLVSTLLTPFVIKLGDRFGTKPVMLAMTGLGVLGDLIAALAGSFPLLLLGRAIAGCYGPFAAMAFPAVREIFPRALVKPASGILGSSMGLVALAAPFLAGWLVDTWGYRGVMWFLAAMTALSFVLIALVVPRTPRRDHRPGFDWLGGLTLGGGLTAVVFALGQGPSWGWLSGRTLGWFGGGLLAVVLFVLVERRSAHPILDLKVLTRRPVALVLVTGGLAQSIAFTLPAIGIMLALFPSIPGVSGGLGWTGQHNAVVGVSWNLVMFVTGLFASRLLRGTDARLVWWAGLLLMGAGYGLMGFFHGNEIELVLTACLANFGAGFVLAGSPALVVGVVSPAEQGIGSGMLNMLMNLFGAVVTAMAFAVLTEHGTVFHGNLFYQDAGFAWVFWIGALLTAVTLLLSLFIPPQRGEPSAGGIRHPTDEERK</sequence>
<dbReference type="KEGG" id="aab:A4R43_09470"/>
<dbReference type="InterPro" id="IPR036259">
    <property type="entry name" value="MFS_trans_sf"/>
</dbReference>
<keyword evidence="2" id="KW-0813">Transport</keyword>
<dbReference type="PANTHER" id="PTHR42718">
    <property type="entry name" value="MAJOR FACILITATOR SUPERFAMILY MULTIDRUG TRANSPORTER MFSC"/>
    <property type="match status" value="1"/>
</dbReference>
<accession>A0A344LK05</accession>
<feature type="transmembrane region" description="Helical" evidence="7">
    <location>
        <begin position="323"/>
        <end position="343"/>
    </location>
</feature>
<proteinExistence type="predicted"/>
<evidence type="ECO:0000313" key="10">
    <source>
        <dbReference type="Proteomes" id="UP000250434"/>
    </source>
</evidence>
<dbReference type="SUPFAM" id="SSF103473">
    <property type="entry name" value="MFS general substrate transporter"/>
    <property type="match status" value="1"/>
</dbReference>
<keyword evidence="4 7" id="KW-0812">Transmembrane</keyword>
<feature type="transmembrane region" description="Helical" evidence="7">
    <location>
        <begin position="214"/>
        <end position="231"/>
    </location>
</feature>
<feature type="transmembrane region" description="Helical" evidence="7">
    <location>
        <begin position="33"/>
        <end position="52"/>
    </location>
</feature>
<evidence type="ECO:0000259" key="8">
    <source>
        <dbReference type="PROSITE" id="PS50850"/>
    </source>
</evidence>
<organism evidence="9 10">
    <name type="scientific">Amycolatopsis albispora</name>
    <dbReference type="NCBI Taxonomy" id="1804986"/>
    <lineage>
        <taxon>Bacteria</taxon>
        <taxon>Bacillati</taxon>
        <taxon>Actinomycetota</taxon>
        <taxon>Actinomycetes</taxon>
        <taxon>Pseudonocardiales</taxon>
        <taxon>Pseudonocardiaceae</taxon>
        <taxon>Amycolatopsis</taxon>
    </lineage>
</organism>
<feature type="transmembrane region" description="Helical" evidence="7">
    <location>
        <begin position="120"/>
        <end position="139"/>
    </location>
</feature>
<comment type="subcellular location">
    <subcellularLocation>
        <location evidence="1">Cell membrane</location>
        <topology evidence="1">Multi-pass membrane protein</topology>
    </subcellularLocation>
</comment>
<dbReference type="Proteomes" id="UP000250434">
    <property type="component" value="Chromosome"/>
</dbReference>
<name>A0A344LK05_9PSEU</name>
<feature type="transmembrane region" description="Helical" evidence="7">
    <location>
        <begin position="182"/>
        <end position="202"/>
    </location>
</feature>
<feature type="transmembrane region" description="Helical" evidence="7">
    <location>
        <begin position="349"/>
        <end position="375"/>
    </location>
</feature>
<gene>
    <name evidence="9" type="ORF">A4R43_09470</name>
</gene>
<dbReference type="Pfam" id="PF07690">
    <property type="entry name" value="MFS_1"/>
    <property type="match status" value="2"/>
</dbReference>
<evidence type="ECO:0000256" key="3">
    <source>
        <dbReference type="ARBA" id="ARBA00022475"/>
    </source>
</evidence>
<dbReference type="GO" id="GO:0022857">
    <property type="term" value="F:transmembrane transporter activity"/>
    <property type="evidence" value="ECO:0007669"/>
    <property type="project" value="InterPro"/>
</dbReference>
<feature type="transmembrane region" description="Helical" evidence="7">
    <location>
        <begin position="151"/>
        <end position="170"/>
    </location>
</feature>
<evidence type="ECO:0000256" key="6">
    <source>
        <dbReference type="ARBA" id="ARBA00023136"/>
    </source>
</evidence>
<feature type="transmembrane region" description="Helical" evidence="7">
    <location>
        <begin position="297"/>
        <end position="316"/>
    </location>
</feature>
<dbReference type="PANTHER" id="PTHR42718:SF46">
    <property type="entry name" value="BLR6921 PROTEIN"/>
    <property type="match status" value="1"/>
</dbReference>
<dbReference type="GO" id="GO:0005886">
    <property type="term" value="C:plasma membrane"/>
    <property type="evidence" value="ECO:0007669"/>
    <property type="project" value="UniProtKB-SubCell"/>
</dbReference>
<keyword evidence="5 7" id="KW-1133">Transmembrane helix</keyword>
<reference evidence="9 10" key="1">
    <citation type="submission" date="2016-04" db="EMBL/GenBank/DDBJ databases">
        <title>Complete genome sequence and analysis of deep-sea sediment isolate, Amycolatopsis sp. WP1.</title>
        <authorList>
            <person name="Wang H."/>
            <person name="Chen S."/>
            <person name="Wu Q."/>
        </authorList>
    </citation>
    <scope>NUCLEOTIDE SEQUENCE [LARGE SCALE GENOMIC DNA]</scope>
    <source>
        <strain evidence="9 10">WP1</strain>
    </source>
</reference>
<keyword evidence="6 7" id="KW-0472">Membrane</keyword>
<dbReference type="EMBL" id="CP015163">
    <property type="protein sequence ID" value="AXB48379.1"/>
    <property type="molecule type" value="Genomic_DNA"/>
</dbReference>
<feature type="transmembrane region" description="Helical" evidence="7">
    <location>
        <begin position="64"/>
        <end position="82"/>
    </location>
</feature>